<sequence>MYTHDFIKPIQQSYLTVIHSYITCLLLCKLLSDFILNRNYNLNPNEDIKLDFTSHIVATNLISFLLFLLLFIPAFFLLEAKLASHLNSVPLESMGLLKKNSGCIIFSSIVFLGYLLYLLVICMNITHTFESYSVCSRMLMIGFFTSSLTTTIFYISYLKTTKYFTNITTRIYRDYIAI</sequence>
<gene>
    <name evidence="2" type="ORF">NBO_498g0005</name>
</gene>
<dbReference type="AlphaFoldDB" id="R0KNH4"/>
<name>R0KNH4_NOSB1</name>
<accession>R0KNH4</accession>
<feature type="transmembrane region" description="Helical" evidence="1">
    <location>
        <begin position="52"/>
        <end position="78"/>
    </location>
</feature>
<dbReference type="HOGENOM" id="CLU_1511033_0_0_1"/>
<dbReference type="OrthoDB" id="10467901at2759"/>
<dbReference type="EMBL" id="KB909406">
    <property type="protein sequence ID" value="EOB12226.1"/>
    <property type="molecule type" value="Genomic_DNA"/>
</dbReference>
<feature type="transmembrane region" description="Helical" evidence="1">
    <location>
        <begin position="138"/>
        <end position="157"/>
    </location>
</feature>
<dbReference type="VEuPathDB" id="MicrosporidiaDB:NBO_498g0005"/>
<keyword evidence="3" id="KW-1185">Reference proteome</keyword>
<evidence type="ECO:0000313" key="2">
    <source>
        <dbReference type="EMBL" id="EOB12226.1"/>
    </source>
</evidence>
<evidence type="ECO:0000313" key="3">
    <source>
        <dbReference type="Proteomes" id="UP000016927"/>
    </source>
</evidence>
<feature type="transmembrane region" description="Helical" evidence="1">
    <location>
        <begin position="12"/>
        <end position="32"/>
    </location>
</feature>
<protein>
    <submittedName>
        <fullName evidence="2">Uncharacterized protein</fullName>
    </submittedName>
</protein>
<dbReference type="OMA" id="ICMNITH"/>
<keyword evidence="1" id="KW-0472">Membrane</keyword>
<evidence type="ECO:0000256" key="1">
    <source>
        <dbReference type="SAM" id="Phobius"/>
    </source>
</evidence>
<feature type="transmembrane region" description="Helical" evidence="1">
    <location>
        <begin position="103"/>
        <end position="126"/>
    </location>
</feature>
<dbReference type="Proteomes" id="UP000016927">
    <property type="component" value="Unassembled WGS sequence"/>
</dbReference>
<keyword evidence="1" id="KW-1133">Transmembrane helix</keyword>
<organism evidence="2 3">
    <name type="scientific">Nosema bombycis (strain CQ1 / CVCC 102059)</name>
    <name type="common">Microsporidian parasite</name>
    <name type="synonym">Pebrine of silkworm</name>
    <dbReference type="NCBI Taxonomy" id="578461"/>
    <lineage>
        <taxon>Eukaryota</taxon>
        <taxon>Fungi</taxon>
        <taxon>Fungi incertae sedis</taxon>
        <taxon>Microsporidia</taxon>
        <taxon>Nosematidae</taxon>
        <taxon>Nosema</taxon>
    </lineage>
</organism>
<reference evidence="2 3" key="1">
    <citation type="journal article" date="2013" name="BMC Genomics">
        <title>Comparative genomics of parasitic silkworm microsporidia reveal an association between genome expansion and host adaptation.</title>
        <authorList>
            <person name="Pan G."/>
            <person name="Xu J."/>
            <person name="Li T."/>
            <person name="Xia Q."/>
            <person name="Liu S.L."/>
            <person name="Zhang G."/>
            <person name="Li S."/>
            <person name="Li C."/>
            <person name="Liu H."/>
            <person name="Yang L."/>
            <person name="Liu T."/>
            <person name="Zhang X."/>
            <person name="Wu Z."/>
            <person name="Fan W."/>
            <person name="Dang X."/>
            <person name="Xiang H."/>
            <person name="Tao M."/>
            <person name="Li Y."/>
            <person name="Hu J."/>
            <person name="Li Z."/>
            <person name="Lin L."/>
            <person name="Luo J."/>
            <person name="Geng L."/>
            <person name="Wang L."/>
            <person name="Long M."/>
            <person name="Wan Y."/>
            <person name="He N."/>
            <person name="Zhang Z."/>
            <person name="Lu C."/>
            <person name="Keeling P.J."/>
            <person name="Wang J."/>
            <person name="Xiang Z."/>
            <person name="Zhou Z."/>
        </authorList>
    </citation>
    <scope>NUCLEOTIDE SEQUENCE [LARGE SCALE GENOMIC DNA]</scope>
    <source>
        <strain evidence="3">CQ1 / CVCC 102059</strain>
    </source>
</reference>
<proteinExistence type="predicted"/>
<keyword evidence="1" id="KW-0812">Transmembrane</keyword>